<evidence type="ECO:0000256" key="1">
    <source>
        <dbReference type="SAM" id="SignalP"/>
    </source>
</evidence>
<comment type="caution">
    <text evidence="2">The sequence shown here is derived from an EMBL/GenBank/DDBJ whole genome shotgun (WGS) entry which is preliminary data.</text>
</comment>
<feature type="chain" id="PRO_5045842348" description="Lipoprotein" evidence="1">
    <location>
        <begin position="20"/>
        <end position="138"/>
    </location>
</feature>
<dbReference type="RefSeq" id="WP_209287022.1">
    <property type="nucleotide sequence ID" value="NZ_JACVEW010000008.1"/>
</dbReference>
<proteinExistence type="predicted"/>
<sequence length="138" mass="15403">MKTRTVQHRIMLLSLGALLAGCSMQPTEPEPEQPSAGAFCLRSGESQAFDCSAPPLSIQQVRDPLAPGERISDEELMTLLADIKRWLARRRLILEGKPIPPELQPRSEEPALLPRLNAPLWPRVMNSISRPSLQRSMD</sequence>
<dbReference type="EMBL" id="JACVEW010000008">
    <property type="protein sequence ID" value="MBP0048400.1"/>
    <property type="molecule type" value="Genomic_DNA"/>
</dbReference>
<evidence type="ECO:0000313" key="2">
    <source>
        <dbReference type="EMBL" id="MBP0048400.1"/>
    </source>
</evidence>
<reference evidence="2 3" key="1">
    <citation type="submission" date="2020-09" db="EMBL/GenBank/DDBJ databases">
        <authorList>
            <person name="Tanuku N.R.S."/>
        </authorList>
    </citation>
    <scope>NUCLEOTIDE SEQUENCE [LARGE SCALE GENOMIC DNA]</scope>
    <source>
        <strain evidence="2 3">AK62</strain>
    </source>
</reference>
<protein>
    <recommendedName>
        <fullName evidence="4">Lipoprotein</fullName>
    </recommendedName>
</protein>
<organism evidence="2 3">
    <name type="scientific">Marinobacterium alkalitolerans</name>
    <dbReference type="NCBI Taxonomy" id="1542925"/>
    <lineage>
        <taxon>Bacteria</taxon>
        <taxon>Pseudomonadati</taxon>
        <taxon>Pseudomonadota</taxon>
        <taxon>Gammaproteobacteria</taxon>
        <taxon>Oceanospirillales</taxon>
        <taxon>Oceanospirillaceae</taxon>
        <taxon>Marinobacterium</taxon>
    </lineage>
</organism>
<accession>A0ABS3Z9L6</accession>
<gene>
    <name evidence="2" type="ORF">H9C73_06605</name>
</gene>
<feature type="signal peptide" evidence="1">
    <location>
        <begin position="1"/>
        <end position="19"/>
    </location>
</feature>
<name>A0ABS3Z9L6_9GAMM</name>
<keyword evidence="3" id="KW-1185">Reference proteome</keyword>
<dbReference type="Proteomes" id="UP000810171">
    <property type="component" value="Unassembled WGS sequence"/>
</dbReference>
<evidence type="ECO:0000313" key="3">
    <source>
        <dbReference type="Proteomes" id="UP000810171"/>
    </source>
</evidence>
<evidence type="ECO:0008006" key="4">
    <source>
        <dbReference type="Google" id="ProtNLM"/>
    </source>
</evidence>
<keyword evidence="1" id="KW-0732">Signal</keyword>
<dbReference type="PROSITE" id="PS51257">
    <property type="entry name" value="PROKAR_LIPOPROTEIN"/>
    <property type="match status" value="1"/>
</dbReference>